<dbReference type="PANTHER" id="PTHR11439">
    <property type="entry name" value="GAG-POL-RELATED RETROTRANSPOSON"/>
    <property type="match status" value="1"/>
</dbReference>
<dbReference type="Pfam" id="PF07727">
    <property type="entry name" value="RVT_2"/>
    <property type="match status" value="1"/>
</dbReference>
<accession>A0AAV5LWS8</accession>
<feature type="region of interest" description="Disordered" evidence="1">
    <location>
        <begin position="1"/>
        <end position="22"/>
    </location>
</feature>
<dbReference type="AlphaFoldDB" id="A0AAV5LWS8"/>
<dbReference type="Proteomes" id="UP001054252">
    <property type="component" value="Unassembled WGS sequence"/>
</dbReference>
<protein>
    <recommendedName>
        <fullName evidence="2">Reverse transcriptase Ty1/copia-type domain-containing protein</fullName>
    </recommendedName>
</protein>
<dbReference type="InterPro" id="IPR043502">
    <property type="entry name" value="DNA/RNA_pol_sf"/>
</dbReference>
<proteinExistence type="predicted"/>
<dbReference type="EMBL" id="BPVZ01000145">
    <property type="protein sequence ID" value="GKV40887.1"/>
    <property type="molecule type" value="Genomic_DNA"/>
</dbReference>
<feature type="compositionally biased region" description="Polar residues" evidence="1">
    <location>
        <begin position="65"/>
        <end position="86"/>
    </location>
</feature>
<feature type="domain" description="Reverse transcriptase Ty1/copia-type" evidence="2">
    <location>
        <begin position="171"/>
        <end position="252"/>
    </location>
</feature>
<feature type="region of interest" description="Disordered" evidence="1">
    <location>
        <begin position="65"/>
        <end position="107"/>
    </location>
</feature>
<evidence type="ECO:0000313" key="4">
    <source>
        <dbReference type="Proteomes" id="UP001054252"/>
    </source>
</evidence>
<dbReference type="SUPFAM" id="SSF56672">
    <property type="entry name" value="DNA/RNA polymerases"/>
    <property type="match status" value="1"/>
</dbReference>
<gene>
    <name evidence="3" type="ORF">SLEP1_g48483</name>
</gene>
<evidence type="ECO:0000256" key="1">
    <source>
        <dbReference type="SAM" id="MobiDB-lite"/>
    </source>
</evidence>
<evidence type="ECO:0000313" key="3">
    <source>
        <dbReference type="EMBL" id="GKV40887.1"/>
    </source>
</evidence>
<sequence length="296" mass="32875">MSEGIRRVSRKQSPIFSVESREDPQTKLLGTGHKVGQQFWGEATLTAVYLINRIPSSVLNNQSPYEHLHGTSNEVYNGSPHASTSSAEDDLPAGNALDNFEPSSTSSSISPFNVAFDIVKSTNELVVPSSSCPTRMDVKNAFLNGDLEEEVYIKPPLRFNHPPNKTIRGMVLSLLYVDDMITTRDDITGVEELKQSLSQKFEMKDLSVLSYFLRLEATFTYDGYLLSQVKYAFDLISKVELNDSKSVSTPLEPNVKLTPIDGSPLSNLTDYRQLVGSLVYLIMTRPDIAYAVHIVS</sequence>
<reference evidence="3 4" key="1">
    <citation type="journal article" date="2021" name="Commun. Biol.">
        <title>The genome of Shorea leprosula (Dipterocarpaceae) highlights the ecological relevance of drought in aseasonal tropical rainforests.</title>
        <authorList>
            <person name="Ng K.K.S."/>
            <person name="Kobayashi M.J."/>
            <person name="Fawcett J.A."/>
            <person name="Hatakeyama M."/>
            <person name="Paape T."/>
            <person name="Ng C.H."/>
            <person name="Ang C.C."/>
            <person name="Tnah L.H."/>
            <person name="Lee C.T."/>
            <person name="Nishiyama T."/>
            <person name="Sese J."/>
            <person name="O'Brien M.J."/>
            <person name="Copetti D."/>
            <person name="Mohd Noor M.I."/>
            <person name="Ong R.C."/>
            <person name="Putra M."/>
            <person name="Sireger I.Z."/>
            <person name="Indrioko S."/>
            <person name="Kosugi Y."/>
            <person name="Izuno A."/>
            <person name="Isagi Y."/>
            <person name="Lee S.L."/>
            <person name="Shimizu K.K."/>
        </authorList>
    </citation>
    <scope>NUCLEOTIDE SEQUENCE [LARGE SCALE GENOMIC DNA]</scope>
    <source>
        <strain evidence="3">214</strain>
    </source>
</reference>
<comment type="caution">
    <text evidence="3">The sequence shown here is derived from an EMBL/GenBank/DDBJ whole genome shotgun (WGS) entry which is preliminary data.</text>
</comment>
<organism evidence="3 4">
    <name type="scientific">Rubroshorea leprosula</name>
    <dbReference type="NCBI Taxonomy" id="152421"/>
    <lineage>
        <taxon>Eukaryota</taxon>
        <taxon>Viridiplantae</taxon>
        <taxon>Streptophyta</taxon>
        <taxon>Embryophyta</taxon>
        <taxon>Tracheophyta</taxon>
        <taxon>Spermatophyta</taxon>
        <taxon>Magnoliopsida</taxon>
        <taxon>eudicotyledons</taxon>
        <taxon>Gunneridae</taxon>
        <taxon>Pentapetalae</taxon>
        <taxon>rosids</taxon>
        <taxon>malvids</taxon>
        <taxon>Malvales</taxon>
        <taxon>Dipterocarpaceae</taxon>
        <taxon>Rubroshorea</taxon>
    </lineage>
</organism>
<dbReference type="InterPro" id="IPR013103">
    <property type="entry name" value="RVT_2"/>
</dbReference>
<dbReference type="PANTHER" id="PTHR11439:SF461">
    <property type="entry name" value="OS10G0432200 PROTEIN"/>
    <property type="match status" value="1"/>
</dbReference>
<evidence type="ECO:0000259" key="2">
    <source>
        <dbReference type="Pfam" id="PF07727"/>
    </source>
</evidence>
<name>A0AAV5LWS8_9ROSI</name>
<keyword evidence="4" id="KW-1185">Reference proteome</keyword>